<feature type="compositionally biased region" description="Low complexity" evidence="1">
    <location>
        <begin position="399"/>
        <end position="410"/>
    </location>
</feature>
<gene>
    <name evidence="3" type="ORF">Tcan_10735</name>
</gene>
<feature type="region of interest" description="Disordered" evidence="1">
    <location>
        <begin position="395"/>
        <end position="419"/>
    </location>
</feature>
<comment type="caution">
    <text evidence="3">The sequence shown here is derived from an EMBL/GenBank/DDBJ whole genome shotgun (WGS) entry which is preliminary data.</text>
</comment>
<dbReference type="AlphaFoldDB" id="A0A0B2VDM0"/>
<reference evidence="3 4" key="1">
    <citation type="submission" date="2014-11" db="EMBL/GenBank/DDBJ databases">
        <title>Genetic blueprint of the zoonotic pathogen Toxocara canis.</title>
        <authorList>
            <person name="Zhu X.-Q."/>
            <person name="Korhonen P.K."/>
            <person name="Cai H."/>
            <person name="Young N.D."/>
            <person name="Nejsum P."/>
            <person name="von Samson-Himmelstjerna G."/>
            <person name="Boag P.R."/>
            <person name="Tan P."/>
            <person name="Li Q."/>
            <person name="Min J."/>
            <person name="Yang Y."/>
            <person name="Wang X."/>
            <person name="Fang X."/>
            <person name="Hall R.S."/>
            <person name="Hofmann A."/>
            <person name="Sternberg P.W."/>
            <person name="Jex A.R."/>
            <person name="Gasser R.B."/>
        </authorList>
    </citation>
    <scope>NUCLEOTIDE SEQUENCE [LARGE SCALE GENOMIC DNA]</scope>
    <source>
        <strain evidence="3">PN_DK_2014</strain>
    </source>
</reference>
<accession>A0A0B2VDM0</accession>
<name>A0A0B2VDM0_TOXCA</name>
<evidence type="ECO:0000259" key="2">
    <source>
        <dbReference type="Pfam" id="PF00646"/>
    </source>
</evidence>
<dbReference type="Pfam" id="PF00646">
    <property type="entry name" value="F-box"/>
    <property type="match status" value="1"/>
</dbReference>
<dbReference type="InterPro" id="IPR001810">
    <property type="entry name" value="F-box_dom"/>
</dbReference>
<dbReference type="EMBL" id="JPKZ01001881">
    <property type="protein sequence ID" value="KHN79618.1"/>
    <property type="molecule type" value="Genomic_DNA"/>
</dbReference>
<dbReference type="Proteomes" id="UP000031036">
    <property type="component" value="Unassembled WGS sequence"/>
</dbReference>
<feature type="domain" description="F-box" evidence="2">
    <location>
        <begin position="2"/>
        <end position="34"/>
    </location>
</feature>
<dbReference type="OrthoDB" id="5791927at2759"/>
<sequence>MDLSDDVWNDIFAHLDVGSRSRVSILNKRLRSLFACWNDITMISLKGDSTYIAGDYLRHCTKCPLKVLLKHCPNVNTVVVQNILSEKRLRCLQRINHITDLCIPSCFLHPWALPVDRLLCQPRLRNLRILQRYDEVKTLHNMLRMPYAIQISALPLTVLQLSGVVLKSNVLKVLVEGLKVTLKELLIAGALCNSPDFDEYISAIAGLMSLEVLEIPPSLFSSCHRKIPTKLSLIGHLSLQRLAIYVHYYNAPNIALFITLLPKTLKELIIFRTTEFDRTIWENHFSNTPFKVYLCHLNDVLTEPEWMCESNELLTHTLWLPPYKYSYNLPRSDPVEWYENVLEEIKDDDEWSNVQMVRTALERSESDLSDEPTVVTAAWDVSDDGADLLKSTLRSTQLSSESDYSNASNSTAIDTPSYA</sequence>
<organism evidence="3 4">
    <name type="scientific">Toxocara canis</name>
    <name type="common">Canine roundworm</name>
    <dbReference type="NCBI Taxonomy" id="6265"/>
    <lineage>
        <taxon>Eukaryota</taxon>
        <taxon>Metazoa</taxon>
        <taxon>Ecdysozoa</taxon>
        <taxon>Nematoda</taxon>
        <taxon>Chromadorea</taxon>
        <taxon>Rhabditida</taxon>
        <taxon>Spirurina</taxon>
        <taxon>Ascaridomorpha</taxon>
        <taxon>Ascaridoidea</taxon>
        <taxon>Toxocaridae</taxon>
        <taxon>Toxocara</taxon>
    </lineage>
</organism>
<evidence type="ECO:0000313" key="4">
    <source>
        <dbReference type="Proteomes" id="UP000031036"/>
    </source>
</evidence>
<evidence type="ECO:0000256" key="1">
    <source>
        <dbReference type="SAM" id="MobiDB-lite"/>
    </source>
</evidence>
<protein>
    <recommendedName>
        <fullName evidence="2">F-box domain-containing protein</fullName>
    </recommendedName>
</protein>
<dbReference type="OMA" id="HCPNLNN"/>
<keyword evidence="4" id="KW-1185">Reference proteome</keyword>
<proteinExistence type="predicted"/>
<evidence type="ECO:0000313" key="3">
    <source>
        <dbReference type="EMBL" id="KHN79618.1"/>
    </source>
</evidence>